<gene>
    <name evidence="2" type="primary">patA_1</name>
    <name evidence="2" type="ORF">lpari_03758</name>
</gene>
<comment type="caution">
    <text evidence="2">The sequence shown here is derived from an EMBL/GenBank/DDBJ whole genome shotgun (WGS) entry which is preliminary data.</text>
</comment>
<dbReference type="STRING" id="45071.Lpar_2997"/>
<evidence type="ECO:0000256" key="1">
    <source>
        <dbReference type="SAM" id="Phobius"/>
    </source>
</evidence>
<dbReference type="AlphaFoldDB" id="A0A1E5JML0"/>
<keyword evidence="1" id="KW-1133">Transmembrane helix</keyword>
<keyword evidence="1" id="KW-0812">Transmembrane</keyword>
<protein>
    <submittedName>
        <fullName evidence="2">Peptidoglycan O-acetyltransferase</fullName>
    </submittedName>
</protein>
<evidence type="ECO:0000313" key="3">
    <source>
        <dbReference type="Proteomes" id="UP000095229"/>
    </source>
</evidence>
<keyword evidence="2" id="KW-0808">Transferase</keyword>
<dbReference type="Proteomes" id="UP000095229">
    <property type="component" value="Unassembled WGS sequence"/>
</dbReference>
<sequence>MVRETSPLPRQRMNWFLNEEVECYLIHLFLSLCIFLLFSSVRFFAKYNNRLAEFWLVLANLVFYSMWNVKFLTLLLMSVIFNYMTSYLIARTVIYKKTALILPFQSIS</sequence>
<proteinExistence type="predicted"/>
<reference evidence="2 3" key="1">
    <citation type="submission" date="2016-02" db="EMBL/GenBank/DDBJ databases">
        <title>Secondary metabolites in Legionella.</title>
        <authorList>
            <person name="Tobias N.J."/>
            <person name="Bode H.B."/>
        </authorList>
    </citation>
    <scope>NUCLEOTIDE SEQUENCE [LARGE SCALE GENOMIC DNA]</scope>
    <source>
        <strain evidence="2 3">DSM 19216</strain>
    </source>
</reference>
<name>A0A1E5JML0_9GAMM</name>
<evidence type="ECO:0000313" key="2">
    <source>
        <dbReference type="EMBL" id="OEH45278.1"/>
    </source>
</evidence>
<feature type="transmembrane region" description="Helical" evidence="1">
    <location>
        <begin position="73"/>
        <end position="90"/>
    </location>
</feature>
<organism evidence="2 3">
    <name type="scientific">Legionella parisiensis</name>
    <dbReference type="NCBI Taxonomy" id="45071"/>
    <lineage>
        <taxon>Bacteria</taxon>
        <taxon>Pseudomonadati</taxon>
        <taxon>Pseudomonadota</taxon>
        <taxon>Gammaproteobacteria</taxon>
        <taxon>Legionellales</taxon>
        <taxon>Legionellaceae</taxon>
        <taxon>Legionella</taxon>
    </lineage>
</organism>
<keyword evidence="1" id="KW-0472">Membrane</keyword>
<accession>A0A1E5JML0</accession>
<dbReference type="EMBL" id="LSOG01000104">
    <property type="protein sequence ID" value="OEH45278.1"/>
    <property type="molecule type" value="Genomic_DNA"/>
</dbReference>
<keyword evidence="3" id="KW-1185">Reference proteome</keyword>
<feature type="transmembrane region" description="Helical" evidence="1">
    <location>
        <begin position="24"/>
        <end position="44"/>
    </location>
</feature>
<dbReference type="PATRIC" id="fig|45071.6.peg.3223"/>
<dbReference type="GO" id="GO:0016740">
    <property type="term" value="F:transferase activity"/>
    <property type="evidence" value="ECO:0007669"/>
    <property type="project" value="UniProtKB-KW"/>
</dbReference>